<gene>
    <name evidence="4" type="primary">mtaD</name>
    <name evidence="4" type="ORF">DUPY_18750</name>
</gene>
<dbReference type="Proteomes" id="UP000175989">
    <property type="component" value="Unassembled WGS sequence"/>
</dbReference>
<dbReference type="InterPro" id="IPR050287">
    <property type="entry name" value="MTA/SAH_deaminase"/>
</dbReference>
<reference evidence="5" key="1">
    <citation type="journal article" date="2016" name="Front. Microbiol.">
        <title>Molecular Keys to the Janthinobacterium and Duganella spp. Interaction with the Plant Pathogen Fusarium graminearum.</title>
        <authorList>
            <person name="Haack F.S."/>
            <person name="Poehlein A."/>
            <person name="Kroger C."/>
            <person name="Voigt C.A."/>
            <person name="Piepenbring M."/>
            <person name="Bode H.B."/>
            <person name="Daniel R."/>
            <person name="Schafer W."/>
            <person name="Streit W.R."/>
        </authorList>
    </citation>
    <scope>NUCLEOTIDE SEQUENCE [LARGE SCALE GENOMIC DNA]</scope>
    <source>
        <strain evidence="5">T54</strain>
    </source>
</reference>
<dbReference type="PANTHER" id="PTHR43794:SF11">
    <property type="entry name" value="AMIDOHYDROLASE-RELATED DOMAIN-CONTAINING PROTEIN"/>
    <property type="match status" value="1"/>
</dbReference>
<evidence type="ECO:0000256" key="1">
    <source>
        <dbReference type="ARBA" id="ARBA00006745"/>
    </source>
</evidence>
<dbReference type="GO" id="GO:0050270">
    <property type="term" value="F:S-adenosylhomocysteine deaminase activity"/>
    <property type="evidence" value="ECO:0007669"/>
    <property type="project" value="UniProtKB-EC"/>
</dbReference>
<dbReference type="GO" id="GO:0090614">
    <property type="term" value="F:5'-methylthioadenosine deaminase activity"/>
    <property type="evidence" value="ECO:0007669"/>
    <property type="project" value="UniProtKB-EC"/>
</dbReference>
<dbReference type="RefSeq" id="WP_070247564.1">
    <property type="nucleotide sequence ID" value="NZ_LROM01000072.1"/>
</dbReference>
<evidence type="ECO:0000259" key="3">
    <source>
        <dbReference type="Pfam" id="PF01979"/>
    </source>
</evidence>
<evidence type="ECO:0000313" key="4">
    <source>
        <dbReference type="EMBL" id="OFA03493.1"/>
    </source>
</evidence>
<proteinExistence type="inferred from homology"/>
<dbReference type="PATRIC" id="fig|762836.4.peg.1947"/>
<evidence type="ECO:0000313" key="5">
    <source>
        <dbReference type="Proteomes" id="UP000175989"/>
    </source>
</evidence>
<dbReference type="EC" id="3.5.4.28" evidence="4"/>
<name>A0A1E7WUW5_9BURK</name>
<dbReference type="EC" id="3.5.4.31" evidence="4"/>
<dbReference type="PANTHER" id="PTHR43794">
    <property type="entry name" value="AMINOHYDROLASE SSNA-RELATED"/>
    <property type="match status" value="1"/>
</dbReference>
<dbReference type="Pfam" id="PF01979">
    <property type="entry name" value="Amidohydro_1"/>
    <property type="match status" value="1"/>
</dbReference>
<dbReference type="AlphaFoldDB" id="A0A1E7WUW5"/>
<dbReference type="InterPro" id="IPR032466">
    <property type="entry name" value="Metal_Hydrolase"/>
</dbReference>
<dbReference type="InterPro" id="IPR011059">
    <property type="entry name" value="Metal-dep_hydrolase_composite"/>
</dbReference>
<organism evidence="4 5">
    <name type="scientific">Duganella phyllosphaerae</name>
    <dbReference type="NCBI Taxonomy" id="762836"/>
    <lineage>
        <taxon>Bacteria</taxon>
        <taxon>Pseudomonadati</taxon>
        <taxon>Pseudomonadota</taxon>
        <taxon>Betaproteobacteria</taxon>
        <taxon>Burkholderiales</taxon>
        <taxon>Oxalobacteraceae</taxon>
        <taxon>Telluria group</taxon>
        <taxon>Duganella</taxon>
    </lineage>
</organism>
<keyword evidence="2 4" id="KW-0378">Hydrolase</keyword>
<accession>A0A1E7WUW5</accession>
<dbReference type="OrthoDB" id="9807210at2"/>
<dbReference type="SUPFAM" id="SSF51556">
    <property type="entry name" value="Metallo-dependent hydrolases"/>
    <property type="match status" value="1"/>
</dbReference>
<comment type="caution">
    <text evidence="4">The sequence shown here is derived from an EMBL/GenBank/DDBJ whole genome shotgun (WGS) entry which is preliminary data.</text>
</comment>
<keyword evidence="5" id="KW-1185">Reference proteome</keyword>
<dbReference type="Gene3D" id="2.30.40.10">
    <property type="entry name" value="Urease, subunit C, domain 1"/>
    <property type="match status" value="1"/>
</dbReference>
<dbReference type="SUPFAM" id="SSF51338">
    <property type="entry name" value="Composite domain of metallo-dependent hydrolases"/>
    <property type="match status" value="1"/>
</dbReference>
<comment type="similarity">
    <text evidence="1">Belongs to the metallo-dependent hydrolases superfamily. ATZ/TRZ family.</text>
</comment>
<feature type="domain" description="Amidohydrolase-related" evidence="3">
    <location>
        <begin position="68"/>
        <end position="426"/>
    </location>
</feature>
<evidence type="ECO:0000256" key="2">
    <source>
        <dbReference type="ARBA" id="ARBA00022801"/>
    </source>
</evidence>
<dbReference type="Gene3D" id="3.20.20.140">
    <property type="entry name" value="Metal-dependent hydrolases"/>
    <property type="match status" value="1"/>
</dbReference>
<dbReference type="InterPro" id="IPR006680">
    <property type="entry name" value="Amidohydro-rel"/>
</dbReference>
<dbReference type="EMBL" id="LROM01000072">
    <property type="protein sequence ID" value="OFA03493.1"/>
    <property type="molecule type" value="Genomic_DNA"/>
</dbReference>
<protein>
    <submittedName>
        <fullName evidence="4">5-methylthioadenosine/S-adenosylhomocysteine deaminase</fullName>
        <ecNumber evidence="4">3.5.4.28</ecNumber>
        <ecNumber evidence="4">3.5.4.31</ecNumber>
    </submittedName>
</protein>
<sequence>MQQHANTTQEVDLLISAGCIITMNAERQIILDGAVAVNGSDIVAIGDAQSIRARYRGRKTIEAPRGLLTPGLVDVHNHPIDHLIKGLVDDLPQLQRLKERVIPFEDGLTEQEAYVASAATYFEMIRHGTTSFMDAAGPHPAAVGNAALRVGMRGIISCKMADLPGPFGGVAADPQHMIALADKTFDQFNGAGNGLLRGGYDIDFSPIVSDALAQLVRDHAHERNAPITGHLIGRRPAPGDAAGYRNPDVKRYADLGLLGPRTTLAHIGWIPAEDVEVFAQTGTNVAHCPSASLLGGNGWVTHGVIPDLLAAGVNVALGTDAAIISRFLDMVRVMHLASTAHKDARLDPMLMPAYQVFEMATLGSAKAMGWSDRIGSLEVGKAADLVIFDASGPQWMPNRFSNPVPDLVYGSSGSDAQTVVINGVIVMEDKKFTDSALYQEIEAAVDIAAADVLGRLGIYPKVHWPVTDGRADSDAAKQ</sequence>